<evidence type="ECO:0000256" key="6">
    <source>
        <dbReference type="ARBA" id="ARBA00023049"/>
    </source>
</evidence>
<dbReference type="Pfam" id="PF02868">
    <property type="entry name" value="Peptidase_M4_C"/>
    <property type="match status" value="1"/>
</dbReference>
<evidence type="ECO:0000256" key="9">
    <source>
        <dbReference type="SAM" id="MobiDB-lite"/>
    </source>
</evidence>
<reference evidence="12 13" key="1">
    <citation type="journal article" date="2019" name="Nat. Microbiol.">
        <title>Mediterranean grassland soil C-N compound turnover is dependent on rainfall and depth, and is mediated by genomically divergent microorganisms.</title>
        <authorList>
            <person name="Diamond S."/>
            <person name="Andeer P.F."/>
            <person name="Li Z."/>
            <person name="Crits-Christoph A."/>
            <person name="Burstein D."/>
            <person name="Anantharaman K."/>
            <person name="Lane K.R."/>
            <person name="Thomas B.C."/>
            <person name="Pan C."/>
            <person name="Northen T.R."/>
            <person name="Banfield J.F."/>
        </authorList>
    </citation>
    <scope>NUCLEOTIDE SEQUENCE [LARGE SCALE GENOMIC DNA]</scope>
    <source>
        <strain evidence="12">WS_11</strain>
    </source>
</reference>
<feature type="domain" description="Peptidase M4" evidence="10">
    <location>
        <begin position="73"/>
        <end position="181"/>
    </location>
</feature>
<dbReference type="PRINTS" id="PR00730">
    <property type="entry name" value="THERMOLYSIN"/>
</dbReference>
<dbReference type="Pfam" id="PF01447">
    <property type="entry name" value="Peptidase_M4"/>
    <property type="match status" value="1"/>
</dbReference>
<feature type="compositionally biased region" description="Basic and acidic residues" evidence="9">
    <location>
        <begin position="358"/>
        <end position="368"/>
    </location>
</feature>
<feature type="domain" description="Peptidase M4 C-terminal" evidence="11">
    <location>
        <begin position="184"/>
        <end position="350"/>
    </location>
</feature>
<evidence type="ECO:0000259" key="11">
    <source>
        <dbReference type="Pfam" id="PF02868"/>
    </source>
</evidence>
<evidence type="ECO:0000256" key="7">
    <source>
        <dbReference type="PIRSR" id="PIRSR623612-1"/>
    </source>
</evidence>
<keyword evidence="3" id="KW-0479">Metal-binding</keyword>
<dbReference type="SUPFAM" id="SSF55486">
    <property type="entry name" value="Metalloproteases ('zincins'), catalytic domain"/>
    <property type="match status" value="1"/>
</dbReference>
<dbReference type="AlphaFoldDB" id="A0A538TXJ8"/>
<dbReference type="EC" id="3.4.24.-" evidence="8"/>
<evidence type="ECO:0000259" key="10">
    <source>
        <dbReference type="Pfam" id="PF01447"/>
    </source>
</evidence>
<feature type="active site" evidence="7">
    <location>
        <position position="174"/>
    </location>
</feature>
<dbReference type="InterPro" id="IPR001570">
    <property type="entry name" value="Peptidase_M4_C_domain"/>
</dbReference>
<feature type="region of interest" description="Disordered" evidence="9">
    <location>
        <begin position="352"/>
        <end position="385"/>
    </location>
</feature>
<dbReference type="EMBL" id="VBPB01000390">
    <property type="protein sequence ID" value="TMQ68338.1"/>
    <property type="molecule type" value="Genomic_DNA"/>
</dbReference>
<keyword evidence="6 8" id="KW-0482">Metalloprotease</keyword>
<keyword evidence="5 8" id="KW-0862">Zinc</keyword>
<feature type="active site" description="Proton donor" evidence="7">
    <location>
        <position position="275"/>
    </location>
</feature>
<comment type="caution">
    <text evidence="12">The sequence shown here is derived from an EMBL/GenBank/DDBJ whole genome shotgun (WGS) entry which is preliminary data.</text>
</comment>
<evidence type="ECO:0000256" key="1">
    <source>
        <dbReference type="ARBA" id="ARBA00009388"/>
    </source>
</evidence>
<evidence type="ECO:0000313" key="12">
    <source>
        <dbReference type="EMBL" id="TMQ68338.1"/>
    </source>
</evidence>
<evidence type="ECO:0000256" key="8">
    <source>
        <dbReference type="RuleBase" id="RU366073"/>
    </source>
</evidence>
<dbReference type="InterPro" id="IPR023612">
    <property type="entry name" value="Peptidase_M4"/>
</dbReference>
<dbReference type="GO" id="GO:0046872">
    <property type="term" value="F:metal ion binding"/>
    <property type="evidence" value="ECO:0007669"/>
    <property type="project" value="UniProtKB-UniRule"/>
</dbReference>
<sequence length="385" mass="41906">MCLPSRPERHPLCCIVPPYLLAHLARSRVPRLRRLADAALRTLVATEQLRGARNALGTAGRLITISTGTRRRTIYDAAQGSGLPGTLVRGEGEPASRDVAVNEAYDGLGATYDLFHDVYGRNSIDGRGSRLDATVHYRQRFNNAFWNGRQMVFGDGDGVIFQRFTRSLEVIGHELTHGVTQFEAELDYSGQPGALNESVSDVFGSLVKQYALRQSADDADWLIGAGLFARGVKGVALRSMKAPGTAYDDPRIGKDPQPGHMRDYVETEDDSGGVHINSGIPNRAFYLAATAFGGRAWETAGHVWYRALADVLKQDATFKDAARATTAVAGTDFGADAAAIIREAWRGVGVSFRGASSKPKESQGADPHRAKRRPRRAASRARRRD</sequence>
<accession>A0A538TXJ8</accession>
<dbReference type="CDD" id="cd09597">
    <property type="entry name" value="M4_TLP"/>
    <property type="match status" value="1"/>
</dbReference>
<proteinExistence type="inferred from homology"/>
<dbReference type="PANTHER" id="PTHR43579">
    <property type="match status" value="1"/>
</dbReference>
<feature type="compositionally biased region" description="Basic residues" evidence="9">
    <location>
        <begin position="369"/>
        <end position="385"/>
    </location>
</feature>
<evidence type="ECO:0000256" key="4">
    <source>
        <dbReference type="ARBA" id="ARBA00022801"/>
    </source>
</evidence>
<evidence type="ECO:0000313" key="13">
    <source>
        <dbReference type="Proteomes" id="UP000319771"/>
    </source>
</evidence>
<dbReference type="InterPro" id="IPR052759">
    <property type="entry name" value="Metalloprotease_M4"/>
</dbReference>
<dbReference type="Proteomes" id="UP000319771">
    <property type="component" value="Unassembled WGS sequence"/>
</dbReference>
<comment type="similarity">
    <text evidence="1 8">Belongs to the peptidase M4 family.</text>
</comment>
<comment type="cofactor">
    <cofactor evidence="8">
        <name>Zn(2+)</name>
        <dbReference type="ChEBI" id="CHEBI:29105"/>
    </cofactor>
</comment>
<comment type="function">
    <text evidence="8">Extracellular zinc metalloprotease.</text>
</comment>
<dbReference type="GO" id="GO:0004222">
    <property type="term" value="F:metalloendopeptidase activity"/>
    <property type="evidence" value="ECO:0007669"/>
    <property type="project" value="UniProtKB-UniRule"/>
</dbReference>
<organism evidence="12 13">
    <name type="scientific">Eiseniibacteriota bacterium</name>
    <dbReference type="NCBI Taxonomy" id="2212470"/>
    <lineage>
        <taxon>Bacteria</taxon>
        <taxon>Candidatus Eiseniibacteriota</taxon>
    </lineage>
</organism>
<gene>
    <name evidence="12" type="ORF">E6K81_16645</name>
</gene>
<dbReference type="Gene3D" id="1.10.390.10">
    <property type="entry name" value="Neutral Protease Domain 2"/>
    <property type="match status" value="1"/>
</dbReference>
<evidence type="ECO:0000256" key="5">
    <source>
        <dbReference type="ARBA" id="ARBA00022833"/>
    </source>
</evidence>
<dbReference type="InterPro" id="IPR027268">
    <property type="entry name" value="Peptidase_M4/M1_CTD_sf"/>
</dbReference>
<evidence type="ECO:0000256" key="3">
    <source>
        <dbReference type="ARBA" id="ARBA00022723"/>
    </source>
</evidence>
<dbReference type="GO" id="GO:0005576">
    <property type="term" value="C:extracellular region"/>
    <property type="evidence" value="ECO:0007669"/>
    <property type="project" value="UniProtKB-SubCell"/>
</dbReference>
<dbReference type="Gene3D" id="3.10.170.10">
    <property type="match status" value="1"/>
</dbReference>
<dbReference type="InterPro" id="IPR013856">
    <property type="entry name" value="Peptidase_M4_domain"/>
</dbReference>
<comment type="subcellular location">
    <subcellularLocation>
        <location evidence="8">Secreted</location>
    </subcellularLocation>
</comment>
<keyword evidence="4 8" id="KW-0378">Hydrolase</keyword>
<dbReference type="PANTHER" id="PTHR43579:SF1">
    <property type="entry name" value="NEUTRAL METALLOPROTEINASE"/>
    <property type="match status" value="1"/>
</dbReference>
<dbReference type="GO" id="GO:0006508">
    <property type="term" value="P:proteolysis"/>
    <property type="evidence" value="ECO:0007669"/>
    <property type="project" value="UniProtKB-KW"/>
</dbReference>
<keyword evidence="8" id="KW-0964">Secreted</keyword>
<evidence type="ECO:0000256" key="2">
    <source>
        <dbReference type="ARBA" id="ARBA00022670"/>
    </source>
</evidence>
<name>A0A538TXJ8_UNCEI</name>
<protein>
    <recommendedName>
        <fullName evidence="8">Neutral metalloproteinase</fullName>
        <ecNumber evidence="8">3.4.24.-</ecNumber>
    </recommendedName>
</protein>
<keyword evidence="2 8" id="KW-0645">Protease</keyword>